<protein>
    <submittedName>
        <fullName evidence="1">Uncharacterized protein</fullName>
    </submittedName>
</protein>
<dbReference type="Proteomes" id="UP000671828">
    <property type="component" value="Chromosome"/>
</dbReference>
<accession>A0A8T8I4J1</accession>
<gene>
    <name evidence="1" type="ORF">J7S33_14695</name>
</gene>
<evidence type="ECO:0000313" key="2">
    <source>
        <dbReference type="Proteomes" id="UP000671828"/>
    </source>
</evidence>
<dbReference type="AlphaFoldDB" id="A0A8T8I4J1"/>
<evidence type="ECO:0000313" key="1">
    <source>
        <dbReference type="EMBL" id="QTR05686.1"/>
    </source>
</evidence>
<proteinExistence type="predicted"/>
<feature type="non-terminal residue" evidence="1">
    <location>
        <position position="1"/>
    </location>
</feature>
<dbReference type="EMBL" id="CP072788">
    <property type="protein sequence ID" value="QTR05686.1"/>
    <property type="molecule type" value="Genomic_DNA"/>
</dbReference>
<organism evidence="1 2">
    <name type="scientific">Saccharothrix algeriensis</name>
    <dbReference type="NCBI Taxonomy" id="173560"/>
    <lineage>
        <taxon>Bacteria</taxon>
        <taxon>Bacillati</taxon>
        <taxon>Actinomycetota</taxon>
        <taxon>Actinomycetes</taxon>
        <taxon>Pseudonocardiales</taxon>
        <taxon>Pseudonocardiaceae</taxon>
        <taxon>Saccharothrix</taxon>
    </lineage>
</organism>
<reference evidence="1" key="1">
    <citation type="submission" date="2021-04" db="EMBL/GenBank/DDBJ databases">
        <title>Saccharothrix algeriensis WGS.</title>
        <authorList>
            <person name="Stuskova K."/>
            <person name="Hakalova E."/>
            <person name="Tebbal A.B."/>
            <person name="Eichmeier A."/>
        </authorList>
    </citation>
    <scope>NUCLEOTIDE SEQUENCE</scope>
    <source>
        <strain evidence="1">NRRL B-24137</strain>
    </source>
</reference>
<name>A0A8T8I4J1_9PSEU</name>
<sequence length="78" mass="8329">LHEGQRQLRLRPSPLGARLELDFLADQLPPGRPVVALTVAAFALADQEWRTALGPLEPAIPVEDDVLAPVVELGAVTA</sequence>